<protein>
    <submittedName>
        <fullName evidence="1">DUF309 domain-containing protein</fullName>
    </submittedName>
</protein>
<evidence type="ECO:0000313" key="1">
    <source>
        <dbReference type="EMBL" id="QSZ40716.1"/>
    </source>
</evidence>
<dbReference type="EMBL" id="CP046072">
    <property type="protein sequence ID" value="QSZ40716.1"/>
    <property type="molecule type" value="Genomic_DNA"/>
</dbReference>
<reference evidence="1" key="2">
    <citation type="submission" date="2021-04" db="EMBL/GenBank/DDBJ databases">
        <title>Isolation and characterization of a novel species of the genus Sulfurimonas.</title>
        <authorList>
            <person name="Fukui M."/>
        </authorList>
    </citation>
    <scope>NUCLEOTIDE SEQUENCE</scope>
    <source>
        <strain evidence="1">H1576</strain>
    </source>
</reference>
<dbReference type="Pfam" id="PF03745">
    <property type="entry name" value="DUF309"/>
    <property type="match status" value="1"/>
</dbReference>
<gene>
    <name evidence="1" type="ORF">GJV85_00805</name>
</gene>
<dbReference type="InterPro" id="IPR005500">
    <property type="entry name" value="DUF309"/>
</dbReference>
<name>A0A975GBI8_9BACT</name>
<dbReference type="SUPFAM" id="SSF140663">
    <property type="entry name" value="TTHA0068-like"/>
    <property type="match status" value="1"/>
</dbReference>
<reference evidence="1" key="1">
    <citation type="submission" date="2019-11" db="EMBL/GenBank/DDBJ databases">
        <authorList>
            <person name="Kojima H."/>
        </authorList>
    </citation>
    <scope>NUCLEOTIDE SEQUENCE</scope>
    <source>
        <strain evidence="1">H1576</strain>
    </source>
</reference>
<dbReference type="RefSeq" id="WP_207561995.1">
    <property type="nucleotide sequence ID" value="NZ_CP046072.1"/>
</dbReference>
<accession>A0A975GBI8</accession>
<evidence type="ECO:0000313" key="2">
    <source>
        <dbReference type="Proteomes" id="UP000671852"/>
    </source>
</evidence>
<organism evidence="1 2">
    <name type="scientific">Sulfurimonas aquatica</name>
    <dbReference type="NCBI Taxonomy" id="2672570"/>
    <lineage>
        <taxon>Bacteria</taxon>
        <taxon>Pseudomonadati</taxon>
        <taxon>Campylobacterota</taxon>
        <taxon>Epsilonproteobacteria</taxon>
        <taxon>Campylobacterales</taxon>
        <taxon>Sulfurimonadaceae</taxon>
        <taxon>Sulfurimonas</taxon>
    </lineage>
</organism>
<proteinExistence type="predicted"/>
<dbReference type="Proteomes" id="UP000671852">
    <property type="component" value="Chromosome"/>
</dbReference>
<dbReference type="InterPro" id="IPR023203">
    <property type="entry name" value="TTHA0068_sf"/>
</dbReference>
<dbReference type="KEGG" id="saqt:GJV85_00805"/>
<sequence>MINKKIDEYIECIQEHRYYDAHEALEEVWFPRRFEKSHEVKLIKGFINASVSFELIKLGRIPQSKKVWATYLKHRQLLFKVESPYLNRYYQLSRYIEEINLNKTHS</sequence>
<dbReference type="AlphaFoldDB" id="A0A975GBI8"/>
<dbReference type="Gene3D" id="1.10.3450.10">
    <property type="entry name" value="TTHA0068-like"/>
    <property type="match status" value="1"/>
</dbReference>
<keyword evidence="2" id="KW-1185">Reference proteome</keyword>